<proteinExistence type="predicted"/>
<evidence type="ECO:0000313" key="2">
    <source>
        <dbReference type="Proteomes" id="UP001497453"/>
    </source>
</evidence>
<reference evidence="2" key="1">
    <citation type="submission" date="2024-04" db="EMBL/GenBank/DDBJ databases">
        <authorList>
            <person name="Shaw F."/>
            <person name="Minotto A."/>
        </authorList>
    </citation>
    <scope>NUCLEOTIDE SEQUENCE [LARGE SCALE GENOMIC DNA]</scope>
</reference>
<evidence type="ECO:0008006" key="3">
    <source>
        <dbReference type="Google" id="ProtNLM"/>
    </source>
</evidence>
<dbReference type="Proteomes" id="UP001497453">
    <property type="component" value="Chromosome 2"/>
</dbReference>
<protein>
    <recommendedName>
        <fullName evidence="3">F-box domain-containing protein</fullName>
    </recommendedName>
</protein>
<keyword evidence="2" id="KW-1185">Reference proteome</keyword>
<evidence type="ECO:0000313" key="1">
    <source>
        <dbReference type="EMBL" id="CAL1702542.1"/>
    </source>
</evidence>
<organism evidence="1 2">
    <name type="scientific">Somion occarium</name>
    <dbReference type="NCBI Taxonomy" id="3059160"/>
    <lineage>
        <taxon>Eukaryota</taxon>
        <taxon>Fungi</taxon>
        <taxon>Dikarya</taxon>
        <taxon>Basidiomycota</taxon>
        <taxon>Agaricomycotina</taxon>
        <taxon>Agaricomycetes</taxon>
        <taxon>Polyporales</taxon>
        <taxon>Cerrenaceae</taxon>
        <taxon>Somion</taxon>
    </lineage>
</organism>
<name>A0ABP1D3T1_9APHY</name>
<accession>A0ABP1D3T1</accession>
<gene>
    <name evidence="1" type="ORF">GFSPODELE1_LOCUS4094</name>
</gene>
<sequence length="259" mass="30732">MGYPYFQGLLCSFPHLEHVRLEDVALLWDPSDDVTATSWPAQPKLRTLELTKVIGTRNICRWLKSTSSVHSLRRIVLSAPVNGVVNYWGASGLEDLMVVCPLHEIRIEFVPFDLPNQWRSIDIQVNEDAAIRKTMTVFHGHNTDGFYWFSWPTYFFKPHMLPLITSVIVRDRFGWMTWRRLKHYLHMDRTYSDPKYSSLKEVRIIYDGPRNLAIASWKLHRVLRRIRSQGILHVQSSDEYTRRRSKPWLKRILERFTHR</sequence>
<dbReference type="EMBL" id="OZ037945">
    <property type="protein sequence ID" value="CAL1702542.1"/>
    <property type="molecule type" value="Genomic_DNA"/>
</dbReference>